<feature type="region of interest" description="Disordered" evidence="1">
    <location>
        <begin position="1"/>
        <end position="37"/>
    </location>
</feature>
<dbReference type="AlphaFoldDB" id="A0A1A9VPB9"/>
<name>A0A1A9VPB9_GLOAU</name>
<evidence type="ECO:0000256" key="1">
    <source>
        <dbReference type="SAM" id="MobiDB-lite"/>
    </source>
</evidence>
<keyword evidence="3" id="KW-1185">Reference proteome</keyword>
<evidence type="ECO:0000313" key="3">
    <source>
        <dbReference type="Proteomes" id="UP000078200"/>
    </source>
</evidence>
<dbReference type="VEuPathDB" id="VectorBase:GAUT043314"/>
<organism evidence="2 3">
    <name type="scientific">Glossina austeni</name>
    <name type="common">Savannah tsetse fly</name>
    <dbReference type="NCBI Taxonomy" id="7395"/>
    <lineage>
        <taxon>Eukaryota</taxon>
        <taxon>Metazoa</taxon>
        <taxon>Ecdysozoa</taxon>
        <taxon>Arthropoda</taxon>
        <taxon>Hexapoda</taxon>
        <taxon>Insecta</taxon>
        <taxon>Pterygota</taxon>
        <taxon>Neoptera</taxon>
        <taxon>Endopterygota</taxon>
        <taxon>Diptera</taxon>
        <taxon>Brachycera</taxon>
        <taxon>Muscomorpha</taxon>
        <taxon>Hippoboscoidea</taxon>
        <taxon>Glossinidae</taxon>
        <taxon>Glossina</taxon>
    </lineage>
</organism>
<reference evidence="2" key="1">
    <citation type="submission" date="2020-05" db="UniProtKB">
        <authorList>
            <consortium name="EnsemblMetazoa"/>
        </authorList>
    </citation>
    <scope>IDENTIFICATION</scope>
    <source>
        <strain evidence="2">TTRI</strain>
    </source>
</reference>
<protein>
    <submittedName>
        <fullName evidence="2">Uncharacterized protein</fullName>
    </submittedName>
</protein>
<proteinExistence type="predicted"/>
<feature type="compositionally biased region" description="Polar residues" evidence="1">
    <location>
        <begin position="11"/>
        <end position="21"/>
    </location>
</feature>
<dbReference type="Proteomes" id="UP000078200">
    <property type="component" value="Unassembled WGS sequence"/>
</dbReference>
<evidence type="ECO:0000313" key="2">
    <source>
        <dbReference type="EnsemblMetazoa" id="GAUT043314-PA"/>
    </source>
</evidence>
<sequence>MLAQHQYFPYRNSSNTIPQKENNQHDDRYAPYGSQLDNDPPLQTLKIFFFTKYWQKKVVEEWPMPTSVYSYFLLGVVAASGMSLNSRCFDYPMSSSCWYYPVVLTL</sequence>
<dbReference type="EnsemblMetazoa" id="GAUT043314-RA">
    <property type="protein sequence ID" value="GAUT043314-PA"/>
    <property type="gene ID" value="GAUT043314"/>
</dbReference>
<accession>A0A1A9VPB9</accession>